<dbReference type="GO" id="GO:0005737">
    <property type="term" value="C:cytoplasm"/>
    <property type="evidence" value="ECO:0007669"/>
    <property type="project" value="TreeGrafter"/>
</dbReference>
<dbReference type="GO" id="GO:0005886">
    <property type="term" value="C:plasma membrane"/>
    <property type="evidence" value="ECO:0007669"/>
    <property type="project" value="TreeGrafter"/>
</dbReference>
<organism evidence="15 16">
    <name type="scientific">Mytilus edulis</name>
    <name type="common">Blue mussel</name>
    <dbReference type="NCBI Taxonomy" id="6550"/>
    <lineage>
        <taxon>Eukaryota</taxon>
        <taxon>Metazoa</taxon>
        <taxon>Spiralia</taxon>
        <taxon>Lophotrochozoa</taxon>
        <taxon>Mollusca</taxon>
        <taxon>Bivalvia</taxon>
        <taxon>Autobranchia</taxon>
        <taxon>Pteriomorphia</taxon>
        <taxon>Mytilida</taxon>
        <taxon>Mytiloidea</taxon>
        <taxon>Mytilidae</taxon>
        <taxon>Mytilinae</taxon>
        <taxon>Mytilus</taxon>
    </lineage>
</organism>
<dbReference type="GO" id="GO:0005634">
    <property type="term" value="C:nucleus"/>
    <property type="evidence" value="ECO:0007669"/>
    <property type="project" value="TreeGrafter"/>
</dbReference>
<dbReference type="PROSITE" id="PS00223">
    <property type="entry name" value="ANNEXIN_1"/>
    <property type="match status" value="1"/>
</dbReference>
<sequence>MYQQRTNLIYYLRGVTAEIDSLEEPYGTVKGKGESDFTNGDQEKISERLRKAMKGLGTDEKVIIEALSSHTNTQLQTVKSTYKTLYGRDLEEDLRSELSGHFESLCIYRLTPSTEFDAKCLRKAMKGIGTKEVTLIEILCSHNNSEIKDIKEDYRKVYERDLEEDIKEETSGDFQRILVSLLQGNRDENQTVDQKQVEEDVKELKQAGTKLMFGTDESVFNKILAKRSLSHLKAVFEAYRSDEQKDIETVVADEMSGDLCKAFLAVVRFIKDPLEYFASCFHETMCGPGTDDERLMQLVVAHCEVDLKDIADKYMELYKKGLALAIEEDTYGDYRKLLLKLSGKD</sequence>
<evidence type="ECO:0000256" key="9">
    <source>
        <dbReference type="ARBA" id="ARBA00023216"/>
    </source>
</evidence>
<dbReference type="GO" id="GO:0005576">
    <property type="term" value="C:extracellular region"/>
    <property type="evidence" value="ECO:0007669"/>
    <property type="project" value="UniProtKB-SubCell"/>
</dbReference>
<evidence type="ECO:0000256" key="14">
    <source>
        <dbReference type="RuleBase" id="RU003540"/>
    </source>
</evidence>
<evidence type="ECO:0000256" key="3">
    <source>
        <dbReference type="ARBA" id="ARBA00007831"/>
    </source>
</evidence>
<comment type="domain">
    <text evidence="14">A pair of annexin repeats may form one binding site for calcium and phospholipid.</text>
</comment>
<dbReference type="Proteomes" id="UP000683360">
    <property type="component" value="Unassembled WGS sequence"/>
</dbReference>
<evidence type="ECO:0000256" key="13">
    <source>
        <dbReference type="ARBA" id="ARBA00077076"/>
    </source>
</evidence>
<protein>
    <recommendedName>
        <fullName evidence="13 14">Annexin</fullName>
    </recommendedName>
</protein>
<comment type="subunit">
    <text evidence="4">Homodimer.</text>
</comment>
<keyword evidence="7 14" id="KW-0677">Repeat</keyword>
<comment type="caution">
    <text evidence="15">The sequence shown here is derived from an EMBL/GenBank/DDBJ whole genome shotgun (WGS) entry which is preliminary data.</text>
</comment>
<evidence type="ECO:0000256" key="10">
    <source>
        <dbReference type="ARBA" id="ARBA00023302"/>
    </source>
</evidence>
<dbReference type="FunFam" id="1.10.220.10:FF:000002">
    <property type="entry name" value="Annexin"/>
    <property type="match status" value="1"/>
</dbReference>
<keyword evidence="6" id="KW-0479">Metal-binding</keyword>
<proteinExistence type="inferred from homology"/>
<dbReference type="SUPFAM" id="SSF47874">
    <property type="entry name" value="Annexin"/>
    <property type="match status" value="1"/>
</dbReference>
<dbReference type="SMART" id="SM00335">
    <property type="entry name" value="ANX"/>
    <property type="match status" value="4"/>
</dbReference>
<dbReference type="PRINTS" id="PR00196">
    <property type="entry name" value="ANNEXIN"/>
</dbReference>
<evidence type="ECO:0000256" key="6">
    <source>
        <dbReference type="ARBA" id="ARBA00022723"/>
    </source>
</evidence>
<dbReference type="GO" id="GO:0005509">
    <property type="term" value="F:calcium ion binding"/>
    <property type="evidence" value="ECO:0007669"/>
    <property type="project" value="InterPro"/>
</dbReference>
<dbReference type="Gene3D" id="1.10.220.10">
    <property type="entry name" value="Annexin"/>
    <property type="match status" value="4"/>
</dbReference>
<dbReference type="Pfam" id="PF00191">
    <property type="entry name" value="Annexin"/>
    <property type="match status" value="4"/>
</dbReference>
<keyword evidence="9 14" id="KW-0041">Annexin</keyword>
<name>A0A8S3S5V8_MYTED</name>
<reference evidence="15" key="1">
    <citation type="submission" date="2021-03" db="EMBL/GenBank/DDBJ databases">
        <authorList>
            <person name="Bekaert M."/>
        </authorList>
    </citation>
    <scope>NUCLEOTIDE SEQUENCE</scope>
</reference>
<dbReference type="OrthoDB" id="37886at2759"/>
<accession>A0A8S3S5V8</accession>
<dbReference type="GO" id="GO:0001786">
    <property type="term" value="F:phosphatidylserine binding"/>
    <property type="evidence" value="ECO:0007669"/>
    <property type="project" value="TreeGrafter"/>
</dbReference>
<evidence type="ECO:0000256" key="1">
    <source>
        <dbReference type="ARBA" id="ARBA00004340"/>
    </source>
</evidence>
<evidence type="ECO:0000256" key="5">
    <source>
        <dbReference type="ARBA" id="ARBA00022553"/>
    </source>
</evidence>
<keyword evidence="8 14" id="KW-0106">Calcium</keyword>
<dbReference type="GO" id="GO:0005544">
    <property type="term" value="F:calcium-dependent phospholipid binding"/>
    <property type="evidence" value="ECO:0007669"/>
    <property type="project" value="UniProtKB-KW"/>
</dbReference>
<comment type="function">
    <text evidence="11">Involved in reproduction of the worm. Involved in host-parasite interaction. Delivered into the host cell by means of parasite exosomes. Binds to acidic phospholipid membranes in a calcium-dependent manner in vitro. Causes aggregation of liposomes in the presence of calcium, but not in its absence. Likely to promote membrane fusion. May provide structural integrity within the tegument.</text>
</comment>
<keyword evidence="16" id="KW-1185">Reference proteome</keyword>
<evidence type="ECO:0000256" key="2">
    <source>
        <dbReference type="ARBA" id="ARBA00004550"/>
    </source>
</evidence>
<dbReference type="InterPro" id="IPR037104">
    <property type="entry name" value="Annexin_sf"/>
</dbReference>
<dbReference type="PANTHER" id="PTHR10502:SF102">
    <property type="entry name" value="ANNEXIN B11"/>
    <property type="match status" value="1"/>
</dbReference>
<dbReference type="FunFam" id="1.10.220.10:FF:000005">
    <property type="entry name" value="Annexin"/>
    <property type="match status" value="1"/>
</dbReference>
<dbReference type="FunFam" id="1.10.220.10:FF:000003">
    <property type="entry name" value="Annexin"/>
    <property type="match status" value="1"/>
</dbReference>
<dbReference type="InterPro" id="IPR018502">
    <property type="entry name" value="Annexin_repeat"/>
</dbReference>
<dbReference type="InterPro" id="IPR018252">
    <property type="entry name" value="Annexin_repeat_CS"/>
</dbReference>
<evidence type="ECO:0000256" key="4">
    <source>
        <dbReference type="ARBA" id="ARBA00011738"/>
    </source>
</evidence>
<comment type="subcellular location">
    <subcellularLocation>
        <location evidence="1">Host cell</location>
    </subcellularLocation>
    <subcellularLocation>
        <location evidence="2">Secreted</location>
        <location evidence="2">Extracellular exosome</location>
    </subcellularLocation>
    <subcellularLocation>
        <location evidence="12">Tegument</location>
    </subcellularLocation>
</comment>
<dbReference type="InterPro" id="IPR001464">
    <property type="entry name" value="Annexin"/>
</dbReference>
<keyword evidence="5" id="KW-0597">Phosphoprotein</keyword>
<dbReference type="AlphaFoldDB" id="A0A8S3S5V8"/>
<dbReference type="EMBL" id="CAJPWZ010001484">
    <property type="protein sequence ID" value="CAG2216500.1"/>
    <property type="molecule type" value="Genomic_DNA"/>
</dbReference>
<dbReference type="PROSITE" id="PS51897">
    <property type="entry name" value="ANNEXIN_2"/>
    <property type="match status" value="4"/>
</dbReference>
<dbReference type="GO" id="GO:0012506">
    <property type="term" value="C:vesicle membrane"/>
    <property type="evidence" value="ECO:0007669"/>
    <property type="project" value="TreeGrafter"/>
</dbReference>
<evidence type="ECO:0000256" key="7">
    <source>
        <dbReference type="ARBA" id="ARBA00022737"/>
    </source>
</evidence>
<keyword evidence="10 14" id="KW-0111">Calcium/phospholipid-binding</keyword>
<evidence type="ECO:0000313" key="15">
    <source>
        <dbReference type="EMBL" id="CAG2216500.1"/>
    </source>
</evidence>
<evidence type="ECO:0000256" key="12">
    <source>
        <dbReference type="ARBA" id="ARBA00060393"/>
    </source>
</evidence>
<dbReference type="PANTHER" id="PTHR10502">
    <property type="entry name" value="ANNEXIN"/>
    <property type="match status" value="1"/>
</dbReference>
<evidence type="ECO:0000256" key="8">
    <source>
        <dbReference type="ARBA" id="ARBA00022837"/>
    </source>
</evidence>
<evidence type="ECO:0000256" key="11">
    <source>
        <dbReference type="ARBA" id="ARBA00059330"/>
    </source>
</evidence>
<dbReference type="FunFam" id="1.10.220.10:FF:000001">
    <property type="entry name" value="Annexin"/>
    <property type="match status" value="1"/>
</dbReference>
<evidence type="ECO:0000313" key="16">
    <source>
        <dbReference type="Proteomes" id="UP000683360"/>
    </source>
</evidence>
<comment type="similarity">
    <text evidence="3 14">Belongs to the annexin family.</text>
</comment>
<gene>
    <name evidence="15" type="ORF">MEDL_30267</name>
</gene>
<dbReference type="GO" id="GO:0043657">
    <property type="term" value="C:host cell"/>
    <property type="evidence" value="ECO:0007669"/>
    <property type="project" value="UniProtKB-SubCell"/>
</dbReference>